<dbReference type="SUPFAM" id="SSF51726">
    <property type="entry name" value="UROD/MetE-like"/>
    <property type="match status" value="1"/>
</dbReference>
<comment type="cofactor">
    <cofactor evidence="1">
        <name>Zn(2+)</name>
        <dbReference type="ChEBI" id="CHEBI:29105"/>
    </cofactor>
</comment>
<keyword evidence="2" id="KW-0479">Metal-binding</keyword>
<protein>
    <submittedName>
        <fullName evidence="5">Methionine synthase (B12-independent)</fullName>
    </submittedName>
</protein>
<evidence type="ECO:0000256" key="3">
    <source>
        <dbReference type="ARBA" id="ARBA00022833"/>
    </source>
</evidence>
<gene>
    <name evidence="5" type="ORF">B1A_21613</name>
</gene>
<organism evidence="5">
    <name type="scientific">mine drainage metagenome</name>
    <dbReference type="NCBI Taxonomy" id="410659"/>
    <lineage>
        <taxon>unclassified sequences</taxon>
        <taxon>metagenomes</taxon>
        <taxon>ecological metagenomes</taxon>
    </lineage>
</organism>
<dbReference type="EMBL" id="AUZX01015976">
    <property type="protein sequence ID" value="EQD27597.1"/>
    <property type="molecule type" value="Genomic_DNA"/>
</dbReference>
<dbReference type="GO" id="GO:0003871">
    <property type="term" value="F:5-methyltetrahydropteroyltriglutamate-homocysteine S-methyltransferase activity"/>
    <property type="evidence" value="ECO:0007669"/>
    <property type="project" value="InterPro"/>
</dbReference>
<reference evidence="5" key="1">
    <citation type="submission" date="2013-08" db="EMBL/GenBank/DDBJ databases">
        <authorList>
            <person name="Mendez C."/>
            <person name="Richter M."/>
            <person name="Ferrer M."/>
            <person name="Sanchez J."/>
        </authorList>
    </citation>
    <scope>NUCLEOTIDE SEQUENCE</scope>
</reference>
<keyword evidence="3" id="KW-0862">Zinc</keyword>
<evidence type="ECO:0000256" key="2">
    <source>
        <dbReference type="ARBA" id="ARBA00022723"/>
    </source>
</evidence>
<dbReference type="InterPro" id="IPR002629">
    <property type="entry name" value="Met_Synth_C/arc"/>
</dbReference>
<dbReference type="GO" id="GO:0008270">
    <property type="term" value="F:zinc ion binding"/>
    <property type="evidence" value="ECO:0007669"/>
    <property type="project" value="InterPro"/>
</dbReference>
<evidence type="ECO:0000313" key="5">
    <source>
        <dbReference type="EMBL" id="EQD27597.1"/>
    </source>
</evidence>
<dbReference type="GO" id="GO:0009086">
    <property type="term" value="P:methionine biosynthetic process"/>
    <property type="evidence" value="ECO:0007669"/>
    <property type="project" value="InterPro"/>
</dbReference>
<sequence>MASTLKSLRAGRSREAGAEGVRDLGALFALRYFESVGLDRVYDGEARRIEMYEHAIRQMRGFQFQGHVRSFDNKYYLKAAGTGEIRLERPYHLEEFDFVRRHARATPKIPITGAYTLADWSYNEYYLSRTTGWKDRATRRSAQREFVVEIARRALRPTIAALVAAGARVIQIDEPAAGTHPDEADLVVEGFNAATDGIDAEFSMHICYSDYRDLYPALLEAKRCRQWAWEFANRDFEDRDGYAILNLLNEYGDPREVGLGVLDVHRDEIESPELVADRIRRTVRILGD</sequence>
<evidence type="ECO:0000256" key="1">
    <source>
        <dbReference type="ARBA" id="ARBA00001947"/>
    </source>
</evidence>
<dbReference type="Pfam" id="PF01717">
    <property type="entry name" value="Meth_synt_2"/>
    <property type="match status" value="1"/>
</dbReference>
<accession>T0Y6X4</accession>
<evidence type="ECO:0000259" key="4">
    <source>
        <dbReference type="Pfam" id="PF01717"/>
    </source>
</evidence>
<comment type="caution">
    <text evidence="5">The sequence shown here is derived from an EMBL/GenBank/DDBJ whole genome shotgun (WGS) entry which is preliminary data.</text>
</comment>
<dbReference type="AlphaFoldDB" id="T0Y6X4"/>
<dbReference type="InterPro" id="IPR038071">
    <property type="entry name" value="UROD/MetE-like_sf"/>
</dbReference>
<dbReference type="Gene3D" id="3.20.20.210">
    <property type="match status" value="1"/>
</dbReference>
<name>T0Y6X4_9ZZZZ</name>
<feature type="non-terminal residue" evidence="5">
    <location>
        <position position="288"/>
    </location>
</feature>
<reference evidence="5" key="2">
    <citation type="journal article" date="2014" name="ISME J.">
        <title>Microbial stratification in low pH oxic and suboxic macroscopic growths along an acid mine drainage.</title>
        <authorList>
            <person name="Mendez-Garcia C."/>
            <person name="Mesa V."/>
            <person name="Sprenger R.R."/>
            <person name="Richter M."/>
            <person name="Diez M.S."/>
            <person name="Solano J."/>
            <person name="Bargiela R."/>
            <person name="Golyshina O.V."/>
            <person name="Manteca A."/>
            <person name="Ramos J.L."/>
            <person name="Gallego J.R."/>
            <person name="Llorente I."/>
            <person name="Martins Dos Santos V.A."/>
            <person name="Jensen O.N."/>
            <person name="Pelaez A.I."/>
            <person name="Sanchez J."/>
            <person name="Ferrer M."/>
        </authorList>
    </citation>
    <scope>NUCLEOTIDE SEQUENCE</scope>
</reference>
<proteinExistence type="predicted"/>
<dbReference type="PANTHER" id="PTHR30519">
    <property type="entry name" value="5-METHYLTETRAHYDROPTEROYLTRIGLUTAMATE--HOMOCYSTEINE METHYLTRANSFERASE"/>
    <property type="match status" value="1"/>
</dbReference>
<feature type="domain" description="Cobalamin-independent methionine synthase MetE C-terminal/archaeal" evidence="4">
    <location>
        <begin position="30"/>
        <end position="285"/>
    </location>
</feature>